<dbReference type="CDD" id="cd03814">
    <property type="entry name" value="GT4-like"/>
    <property type="match status" value="1"/>
</dbReference>
<proteinExistence type="predicted"/>
<dbReference type="InterPro" id="IPR050194">
    <property type="entry name" value="Glycosyltransferase_grp1"/>
</dbReference>
<dbReference type="STRING" id="1835254.CL55_00008780"/>
<keyword evidence="4" id="KW-1185">Reference proteome</keyword>
<dbReference type="PANTHER" id="PTHR45947:SF3">
    <property type="entry name" value="SULFOQUINOVOSYL TRANSFERASE SQD2"/>
    <property type="match status" value="1"/>
</dbReference>
<accession>A0A0E3ZLL2</accession>
<protein>
    <submittedName>
        <fullName evidence="3">Glycosyltransferase</fullName>
    </submittedName>
</protein>
<dbReference type="AlphaFoldDB" id="A0A0E3ZLL2"/>
<evidence type="ECO:0000313" key="3">
    <source>
        <dbReference type="EMBL" id="AKD25211.1"/>
    </source>
</evidence>
<sequence>MKLTNTQPMTFVDNHLEINPPLVESLNISIVTETYPPEVNGVASTLARFIRGLRDLGHSITLVRPRQGRGDSPVSQAHFQEILTQGIPIPGYSSLKVGLPRRGMFLQQWSVNRPDLVHIVTEGPLGWSALEAAQKLGIPICSDFRTNFDAYSSHYGLNWLKSPIQKYMRYFHNRTNFTMVPTQGLKSQLQNAGFERLRVLARGIDTDLFNPSKRSSELRESWGVKDGEEVVVYVGRLASEKNLLVTVNAFKAMLAIKPNLKIVWVGDGPQKSFLELICPNSIFAGIQSGESLAQYYASGDIFLFSSLSETFGNVTLEAMASGLAVLAYDYAAAGQVIQNGVNGMLANCNHPDSFINQSLELLKKGPELDVLRKNARQTTLNLSWESVTAKLNQNYYELLHSYPPKEKKMNALALSEACIKQ</sequence>
<dbReference type="PANTHER" id="PTHR45947">
    <property type="entry name" value="SULFOQUINOVOSYL TRANSFERASE SQD2"/>
    <property type="match status" value="1"/>
</dbReference>
<dbReference type="Pfam" id="PF00534">
    <property type="entry name" value="Glycos_transf_1"/>
    <property type="match status" value="1"/>
</dbReference>
<name>A0A0E3ZLL2_9BURK</name>
<dbReference type="SUPFAM" id="SSF53756">
    <property type="entry name" value="UDP-Glycosyltransferase/glycogen phosphorylase"/>
    <property type="match status" value="1"/>
</dbReference>
<evidence type="ECO:0000259" key="2">
    <source>
        <dbReference type="Pfam" id="PF13439"/>
    </source>
</evidence>
<dbReference type="Proteomes" id="UP000061135">
    <property type="component" value="Chromosome"/>
</dbReference>
<dbReference type="EMBL" id="CP007501">
    <property type="protein sequence ID" value="AKD25211.1"/>
    <property type="molecule type" value="Genomic_DNA"/>
</dbReference>
<dbReference type="GO" id="GO:0016757">
    <property type="term" value="F:glycosyltransferase activity"/>
    <property type="evidence" value="ECO:0007669"/>
    <property type="project" value="InterPro"/>
</dbReference>
<evidence type="ECO:0000259" key="1">
    <source>
        <dbReference type="Pfam" id="PF00534"/>
    </source>
</evidence>
<dbReference type="InterPro" id="IPR001296">
    <property type="entry name" value="Glyco_trans_1"/>
</dbReference>
<dbReference type="KEGG" id="pdq:CL55_00008780"/>
<dbReference type="RefSeq" id="WP_066024295.1">
    <property type="nucleotide sequence ID" value="NZ_CP007501.1"/>
</dbReference>
<feature type="domain" description="Glycosyltransferase subfamily 4-like N-terminal" evidence="2">
    <location>
        <begin position="39"/>
        <end position="207"/>
    </location>
</feature>
<dbReference type="PATRIC" id="fig|576611.7.peg.892"/>
<dbReference type="HOGENOM" id="CLU_009583_2_0_4"/>
<feature type="domain" description="Glycosyl transferase family 1" evidence="1">
    <location>
        <begin position="217"/>
        <end position="377"/>
    </location>
</feature>
<dbReference type="InterPro" id="IPR028098">
    <property type="entry name" value="Glyco_trans_4-like_N"/>
</dbReference>
<evidence type="ECO:0000313" key="4">
    <source>
        <dbReference type="Proteomes" id="UP000061135"/>
    </source>
</evidence>
<dbReference type="Gene3D" id="3.40.50.2000">
    <property type="entry name" value="Glycogen Phosphorylase B"/>
    <property type="match status" value="2"/>
</dbReference>
<gene>
    <name evidence="3" type="ORF">CL55_00008780</name>
</gene>
<organism evidence="3 4">
    <name type="scientific">Polynucleobacter duraquae</name>
    <dbReference type="NCBI Taxonomy" id="1835254"/>
    <lineage>
        <taxon>Bacteria</taxon>
        <taxon>Pseudomonadati</taxon>
        <taxon>Pseudomonadota</taxon>
        <taxon>Betaproteobacteria</taxon>
        <taxon>Burkholderiales</taxon>
        <taxon>Burkholderiaceae</taxon>
        <taxon>Polynucleobacter</taxon>
    </lineage>
</organism>
<reference evidence="3 4" key="1">
    <citation type="submission" date="2014-03" db="EMBL/GenBank/DDBJ databases">
        <title>Genome of Polynucleobacter strain MWH-MoK4.</title>
        <authorList>
            <person name="Hahn M.W."/>
        </authorList>
    </citation>
    <scope>NUCLEOTIDE SEQUENCE [LARGE SCALE GENOMIC DNA]</scope>
    <source>
        <strain evidence="3 4">MWH-MoK4</strain>
    </source>
</reference>
<dbReference type="Pfam" id="PF13439">
    <property type="entry name" value="Glyco_transf_4"/>
    <property type="match status" value="1"/>
</dbReference>
<dbReference type="OrthoDB" id="8779556at2"/>